<dbReference type="Gene3D" id="3.40.50.300">
    <property type="entry name" value="P-loop containing nucleotide triphosphate hydrolases"/>
    <property type="match status" value="1"/>
</dbReference>
<name>A0A328UEX8_9FIRM</name>
<organism evidence="2 3">
    <name type="scientific">Hydrogeniiclostridium mannosilyticum</name>
    <dbReference type="NCBI Taxonomy" id="2764322"/>
    <lineage>
        <taxon>Bacteria</taxon>
        <taxon>Bacillati</taxon>
        <taxon>Bacillota</taxon>
        <taxon>Clostridia</taxon>
        <taxon>Eubacteriales</taxon>
        <taxon>Acutalibacteraceae</taxon>
        <taxon>Hydrogeniiclostridium</taxon>
    </lineage>
</organism>
<dbReference type="Proteomes" id="UP000249377">
    <property type="component" value="Unassembled WGS sequence"/>
</dbReference>
<sequence length="782" mass="88927">MPIIKTLSKAAKAEKEKFTIPKSVQDAIPIQRIWPDGIFQVGSRFSKTFSFTDINYQIASKEDKTAMFLDYSELLNALDSGASAKITINNRRIDKAEFEKSLLLPMKEDGLDHYRKEYNEMLLSKVTGTNNSVVQDRYITITVAKKTIDEARTYFSRVGTELITHLSQLSSIGRELDAQARLQLFRDFFKGGEPAAFAFDLKEHMKKGHSFKDWLCPDSMEFQKDHFRLNDRWGRVLYLQDYASYIKDSMIAELCDMDRSLMLSIDILAVPTDEAVREIQNKLLGVETNAANWQRKQNAANNFSAVLPYDMEQQRKETKEMLEDLTSRDQRMMFGLVTLVHLADTKEQLDSDTETLLTTARKHLCQMSVLRWQQKDGLDTVLPYGLRKIQTLRTLTTESTAVLIPFRAQEILQNGGIYYGQNAVSKNMIVADRRKLLNGNSFRLGVSGSGKSFSAKEEIVSIALSTNDDILILDPESEFGFLVEALGGEVIRVSASSDTHLNAMDMDKAYGDERNPLIEKSEFILSLFEQLVGAGNVSAKEKSILDRCTYDVYREYVANNYEGEAPTLKDLYHSLLKQPEPEARGLALSSELFITGSLNTFAQRTNVDTKARIIAYDIRELGEQLMPIGMLVTLDAIFNRVIQNWKKGKTTWVFADEFYLLFRYEYSADFFYKLWKRIRKYNGLVTGLTQNVEELLRSDTARLMLANSEFLILLNQSATDRDELAGLLHISENQLSYITNVAAGCGLIRCAGNIVPFENSFPRNTRLYQLMTTKPDEALRGV</sequence>
<dbReference type="PANTHER" id="PTHR30121:SF6">
    <property type="entry name" value="SLR6007 PROTEIN"/>
    <property type="match status" value="1"/>
</dbReference>
<reference evidence="2 3" key="1">
    <citation type="submission" date="2018-06" db="EMBL/GenBank/DDBJ databases">
        <title>Noncontiguous genome sequence of Ruminococcaceae bacterium ASD2818.</title>
        <authorList>
            <person name="Chaplin A.V."/>
            <person name="Sokolova S.R."/>
            <person name="Kochetkova T.O."/>
            <person name="Goltsov A.Y."/>
            <person name="Trofimov D.Y."/>
            <person name="Efimov B.A."/>
        </authorList>
    </citation>
    <scope>NUCLEOTIDE SEQUENCE [LARGE SCALE GENOMIC DNA]</scope>
    <source>
        <strain evidence="2 3">ASD2818</strain>
    </source>
</reference>
<dbReference type="AlphaFoldDB" id="A0A328UEX8"/>
<dbReference type="PANTHER" id="PTHR30121">
    <property type="entry name" value="UNCHARACTERIZED PROTEIN YJGR-RELATED"/>
    <property type="match status" value="1"/>
</dbReference>
<evidence type="ECO:0000259" key="1">
    <source>
        <dbReference type="Pfam" id="PF19044"/>
    </source>
</evidence>
<accession>A0A328UEX8</accession>
<dbReference type="EMBL" id="QLYR01000001">
    <property type="protein sequence ID" value="RAQ30146.1"/>
    <property type="molecule type" value="Genomic_DNA"/>
</dbReference>
<feature type="domain" description="TraG P-loop" evidence="1">
    <location>
        <begin position="610"/>
        <end position="740"/>
    </location>
</feature>
<dbReference type="InterPro" id="IPR051162">
    <property type="entry name" value="T4SS_component"/>
</dbReference>
<dbReference type="SUPFAM" id="SSF52540">
    <property type="entry name" value="P-loop containing nucleoside triphosphate hydrolases"/>
    <property type="match status" value="1"/>
</dbReference>
<dbReference type="RefSeq" id="WP_112331342.1">
    <property type="nucleotide sequence ID" value="NZ_QLYR01000001.1"/>
</dbReference>
<gene>
    <name evidence="2" type="ORF">DPQ25_01145</name>
</gene>
<comment type="caution">
    <text evidence="2">The sequence shown here is derived from an EMBL/GenBank/DDBJ whole genome shotgun (WGS) entry which is preliminary data.</text>
</comment>
<dbReference type="NCBIfam" id="NF045971">
    <property type="entry name" value="conju_CD1110"/>
    <property type="match status" value="1"/>
</dbReference>
<dbReference type="Pfam" id="PF19044">
    <property type="entry name" value="P-loop_TraG"/>
    <property type="match status" value="1"/>
</dbReference>
<protein>
    <submittedName>
        <fullName evidence="2">TraE family protein</fullName>
    </submittedName>
</protein>
<proteinExistence type="predicted"/>
<keyword evidence="3" id="KW-1185">Reference proteome</keyword>
<dbReference type="InterPro" id="IPR027417">
    <property type="entry name" value="P-loop_NTPase"/>
</dbReference>
<evidence type="ECO:0000313" key="2">
    <source>
        <dbReference type="EMBL" id="RAQ30146.1"/>
    </source>
</evidence>
<dbReference type="Gene3D" id="1.10.8.730">
    <property type="match status" value="1"/>
</dbReference>
<evidence type="ECO:0000313" key="3">
    <source>
        <dbReference type="Proteomes" id="UP000249377"/>
    </source>
</evidence>
<dbReference type="InterPro" id="IPR043964">
    <property type="entry name" value="P-loop_TraG"/>
</dbReference>